<evidence type="ECO:0000313" key="3">
    <source>
        <dbReference type="Proteomes" id="UP000095602"/>
    </source>
</evidence>
<evidence type="ECO:0000313" key="2">
    <source>
        <dbReference type="EMBL" id="CUP26843.1"/>
    </source>
</evidence>
<dbReference type="EMBL" id="CZAJ01000026">
    <property type="protein sequence ID" value="CUP26843.1"/>
    <property type="molecule type" value="Genomic_DNA"/>
</dbReference>
<feature type="region of interest" description="Disordered" evidence="1">
    <location>
        <begin position="1"/>
        <end position="38"/>
    </location>
</feature>
<protein>
    <submittedName>
        <fullName evidence="2">Uncharacterized protein</fullName>
    </submittedName>
</protein>
<gene>
    <name evidence="2" type="ORF">ERS852497_02385</name>
</gene>
<evidence type="ECO:0000256" key="1">
    <source>
        <dbReference type="SAM" id="MobiDB-lite"/>
    </source>
</evidence>
<sequence>MAEIKNSESDMSTQQKAELDKEKRREERSKKTALQGTE</sequence>
<dbReference type="Proteomes" id="UP000095602">
    <property type="component" value="Unassembled WGS sequence"/>
</dbReference>
<dbReference type="AlphaFoldDB" id="A0A174LRW5"/>
<reference evidence="2 3" key="1">
    <citation type="submission" date="2015-09" db="EMBL/GenBank/DDBJ databases">
        <authorList>
            <consortium name="Pathogen Informatics"/>
        </authorList>
    </citation>
    <scope>NUCLEOTIDE SEQUENCE [LARGE SCALE GENOMIC DNA]</scope>
    <source>
        <strain evidence="2 3">2789STDY5834884</strain>
    </source>
</reference>
<organism evidence="2 3">
    <name type="scientific">Agathobacter rectalis</name>
    <dbReference type="NCBI Taxonomy" id="39491"/>
    <lineage>
        <taxon>Bacteria</taxon>
        <taxon>Bacillati</taxon>
        <taxon>Bacillota</taxon>
        <taxon>Clostridia</taxon>
        <taxon>Lachnospirales</taxon>
        <taxon>Lachnospiraceae</taxon>
        <taxon>Agathobacter</taxon>
    </lineage>
</organism>
<accession>A0A174LRW5</accession>
<proteinExistence type="predicted"/>
<name>A0A174LRW5_9FIRM</name>
<feature type="compositionally biased region" description="Basic and acidic residues" evidence="1">
    <location>
        <begin position="17"/>
        <end position="30"/>
    </location>
</feature>